<dbReference type="Proteomes" id="UP000027138">
    <property type="component" value="Unassembled WGS sequence"/>
</dbReference>
<dbReference type="AlphaFoldDB" id="A0A067KZ14"/>
<accession>A0A067KZ14</accession>
<proteinExistence type="predicted"/>
<protein>
    <submittedName>
        <fullName evidence="2">Uncharacterized protein</fullName>
    </submittedName>
</protein>
<evidence type="ECO:0000256" key="1">
    <source>
        <dbReference type="SAM" id="MobiDB-lite"/>
    </source>
</evidence>
<dbReference type="EMBL" id="KK914399">
    <property type="protein sequence ID" value="KDP37505.1"/>
    <property type="molecule type" value="Genomic_DNA"/>
</dbReference>
<name>A0A067KZ14_JATCU</name>
<feature type="compositionally biased region" description="Pro residues" evidence="1">
    <location>
        <begin position="1"/>
        <end position="12"/>
    </location>
</feature>
<organism evidence="2 3">
    <name type="scientific">Jatropha curcas</name>
    <name type="common">Barbados nut</name>
    <dbReference type="NCBI Taxonomy" id="180498"/>
    <lineage>
        <taxon>Eukaryota</taxon>
        <taxon>Viridiplantae</taxon>
        <taxon>Streptophyta</taxon>
        <taxon>Embryophyta</taxon>
        <taxon>Tracheophyta</taxon>
        <taxon>Spermatophyta</taxon>
        <taxon>Magnoliopsida</taxon>
        <taxon>eudicotyledons</taxon>
        <taxon>Gunneridae</taxon>
        <taxon>Pentapetalae</taxon>
        <taxon>rosids</taxon>
        <taxon>fabids</taxon>
        <taxon>Malpighiales</taxon>
        <taxon>Euphorbiaceae</taxon>
        <taxon>Crotonoideae</taxon>
        <taxon>Jatropheae</taxon>
        <taxon>Jatropha</taxon>
    </lineage>
</organism>
<evidence type="ECO:0000313" key="3">
    <source>
        <dbReference type="Proteomes" id="UP000027138"/>
    </source>
</evidence>
<gene>
    <name evidence="2" type="ORF">JCGZ_05944</name>
</gene>
<feature type="region of interest" description="Disordered" evidence="1">
    <location>
        <begin position="1"/>
        <end position="41"/>
    </location>
</feature>
<reference evidence="2 3" key="1">
    <citation type="journal article" date="2014" name="PLoS ONE">
        <title>Global Analysis of Gene Expression Profiles in Physic Nut (Jatropha curcas L.) Seedlings Exposed to Salt Stress.</title>
        <authorList>
            <person name="Zhang L."/>
            <person name="Zhang C."/>
            <person name="Wu P."/>
            <person name="Chen Y."/>
            <person name="Li M."/>
            <person name="Jiang H."/>
            <person name="Wu G."/>
        </authorList>
    </citation>
    <scope>NUCLEOTIDE SEQUENCE [LARGE SCALE GENOMIC DNA]</scope>
    <source>
        <strain evidence="3">cv. GZQX0401</strain>
        <tissue evidence="2">Young leaves</tissue>
    </source>
</reference>
<evidence type="ECO:0000313" key="2">
    <source>
        <dbReference type="EMBL" id="KDP37505.1"/>
    </source>
</evidence>
<sequence>MTASPLPSPRFWPPLDRNGVAIGSSDVGGHDSSLPSRRSDMQRCGWSCLPHDSLSSSSMAIHAVSGGPSGGDRRQTTLHDAVIEWCDRCEFLGYLTFSATMHDGGGGGLARLRRDSGEDSERQNDLLFARITKIKSNF</sequence>
<keyword evidence="3" id="KW-1185">Reference proteome</keyword>